<feature type="domain" description="VWFA" evidence="1">
    <location>
        <begin position="44"/>
        <end position="234"/>
    </location>
</feature>
<dbReference type="OrthoDB" id="140153at2"/>
<dbReference type="InterPro" id="IPR036465">
    <property type="entry name" value="vWFA_dom_sf"/>
</dbReference>
<protein>
    <submittedName>
        <fullName evidence="2">VWA domain-containing protein</fullName>
    </submittedName>
</protein>
<dbReference type="InterPro" id="IPR051266">
    <property type="entry name" value="CLCR"/>
</dbReference>
<evidence type="ECO:0000259" key="1">
    <source>
        <dbReference type="PROSITE" id="PS50234"/>
    </source>
</evidence>
<keyword evidence="3" id="KW-1185">Reference proteome</keyword>
<accession>A0A2H3KZF0</accession>
<dbReference type="AlphaFoldDB" id="A0A2H3KZF0"/>
<proteinExistence type="predicted"/>
<dbReference type="PANTHER" id="PTHR10579">
    <property type="entry name" value="CALCIUM-ACTIVATED CHLORIDE CHANNEL REGULATOR"/>
    <property type="match status" value="1"/>
</dbReference>
<dbReference type="Pfam" id="PF00092">
    <property type="entry name" value="VWA"/>
    <property type="match status" value="1"/>
</dbReference>
<dbReference type="Proteomes" id="UP000220922">
    <property type="component" value="Unassembled WGS sequence"/>
</dbReference>
<dbReference type="EMBL" id="LYXE01000072">
    <property type="protein sequence ID" value="PDV99411.1"/>
    <property type="molecule type" value="Genomic_DNA"/>
</dbReference>
<comment type="caution">
    <text evidence="2">The sequence shown here is derived from an EMBL/GenBank/DDBJ whole genome shotgun (WGS) entry which is preliminary data.</text>
</comment>
<reference evidence="2 3" key="1">
    <citation type="submission" date="2016-05" db="EMBL/GenBank/DDBJ databases">
        <authorList>
            <person name="Lavstsen T."/>
            <person name="Jespersen J.S."/>
        </authorList>
    </citation>
    <scope>NUCLEOTIDE SEQUENCE [LARGE SCALE GENOMIC DNA]</scope>
    <source>
        <strain evidence="2 3">B7-9</strain>
    </source>
</reference>
<gene>
    <name evidence="2" type="ORF">A9Q02_12250</name>
</gene>
<organism evidence="2 3">
    <name type="scientific">Candidatus Chloroploca asiatica</name>
    <dbReference type="NCBI Taxonomy" id="1506545"/>
    <lineage>
        <taxon>Bacteria</taxon>
        <taxon>Bacillati</taxon>
        <taxon>Chloroflexota</taxon>
        <taxon>Chloroflexia</taxon>
        <taxon>Chloroflexales</taxon>
        <taxon>Chloroflexineae</taxon>
        <taxon>Oscillochloridaceae</taxon>
        <taxon>Candidatus Chloroploca</taxon>
    </lineage>
</organism>
<evidence type="ECO:0000313" key="2">
    <source>
        <dbReference type="EMBL" id="PDV99411.1"/>
    </source>
</evidence>
<name>A0A2H3KZF0_9CHLR</name>
<dbReference type="PROSITE" id="PS50234">
    <property type="entry name" value="VWFA"/>
    <property type="match status" value="1"/>
</dbReference>
<dbReference type="InterPro" id="IPR002035">
    <property type="entry name" value="VWF_A"/>
</dbReference>
<dbReference type="SUPFAM" id="SSF53300">
    <property type="entry name" value="vWA-like"/>
    <property type="match status" value="1"/>
</dbReference>
<evidence type="ECO:0000313" key="3">
    <source>
        <dbReference type="Proteomes" id="UP000220922"/>
    </source>
</evidence>
<sequence length="417" mass="44019">MADAVTLTCTWGRAPLPVTGTPQVAYLLVEATPATQPSVPVPLNFCFVLDRSGSMQGAKLESMKAATSRVIETLTPADVVSIVIFDDTVQTLVPATPATDPAALLAAVNTITESGGTAMSLGLQAGQAELQKYLGPDRLSYLVLLTDGQTWGDEDLCRTLANDLGQAGVRITALGLGVEWNEKLLDDLADATGGVSDYIAEPAQIATFFQRALRSAQGTAATDARLLLRLVKEVVPRAVHRATPTIANLGYQPIGESEVAVKLGDLVHGQVNSVVLDLMVPVRSAGTFRIAQAELHATLPGASGPEVVKQDLLLSFTTEAAAPVYDPRVMNLVEKVTAFKLQTRALAEAELGNLSGATQKLRAAATRLLDLGELDLAAKTTAQADQLEQGSGLSAEGQKELRYATRRLTQKLDEADV</sequence>
<dbReference type="Gene3D" id="3.40.50.410">
    <property type="entry name" value="von Willebrand factor, type A domain"/>
    <property type="match status" value="1"/>
</dbReference>
<dbReference type="PANTHER" id="PTHR10579:SF43">
    <property type="entry name" value="ZINC FINGER (C3HC4-TYPE RING FINGER) FAMILY PROTEIN"/>
    <property type="match status" value="1"/>
</dbReference>
<dbReference type="SMART" id="SM00327">
    <property type="entry name" value="VWA"/>
    <property type="match status" value="1"/>
</dbReference>